<accession>A0A1H3Q7H8</accession>
<keyword evidence="2" id="KW-0285">Flavoprotein</keyword>
<dbReference type="SUPFAM" id="SSF51905">
    <property type="entry name" value="FAD/NAD(P)-binding domain"/>
    <property type="match status" value="2"/>
</dbReference>
<gene>
    <name evidence="7" type="ORF">SAMN05216554_2325</name>
</gene>
<dbReference type="Gene3D" id="3.30.390.30">
    <property type="match status" value="1"/>
</dbReference>
<dbReference type="PANTHER" id="PTHR43557">
    <property type="entry name" value="APOPTOSIS-INDUCING FACTOR 1"/>
    <property type="match status" value="1"/>
</dbReference>
<evidence type="ECO:0000256" key="2">
    <source>
        <dbReference type="ARBA" id="ARBA00022630"/>
    </source>
</evidence>
<dbReference type="InterPro" id="IPR050446">
    <property type="entry name" value="FAD-oxidoreductase/Apoptosis"/>
</dbReference>
<organism evidence="7 8">
    <name type="scientific">Herbiconiux ginsengi</name>
    <dbReference type="NCBI Taxonomy" id="381665"/>
    <lineage>
        <taxon>Bacteria</taxon>
        <taxon>Bacillati</taxon>
        <taxon>Actinomycetota</taxon>
        <taxon>Actinomycetes</taxon>
        <taxon>Micrococcales</taxon>
        <taxon>Microbacteriaceae</taxon>
        <taxon>Herbiconiux</taxon>
    </lineage>
</organism>
<dbReference type="Gene3D" id="3.50.50.60">
    <property type="entry name" value="FAD/NAD(P)-binding domain"/>
    <property type="match status" value="2"/>
</dbReference>
<dbReference type="STRING" id="381665.SAMN05216554_2325"/>
<evidence type="ECO:0000256" key="3">
    <source>
        <dbReference type="ARBA" id="ARBA00022827"/>
    </source>
</evidence>
<evidence type="ECO:0000256" key="1">
    <source>
        <dbReference type="ARBA" id="ARBA00001974"/>
    </source>
</evidence>
<dbReference type="OrthoDB" id="1145at2"/>
<sequence length="410" mass="43239">MTDAQQSFVIVGAALAGATAAKTLREEGFDGRVVLVGLEEHHPYIRPPLSKEFLSGAADRDSVFVEKPEWYADHDVELLTGVRALSVDPIDHLVALDDGSELRYSELLLATGSHPRRPEFDGIDLDGVHLLRTLDDAETLRGLLAGGGRRVVSIGAGWIGLEVAATARTLGNDVTVVVRGAVPLAAALGAELGGVFAQLHVDNGVELRTNAAVARLVGAGGAVTGVELADGTVLPADLVVLGIGAAPNLELAETAGLELTTGVAVDEHLRSSDPHIVAAGDIADAWHPLVGLRLRSEHWANALNGGAVAARSMLGLDVVYDDIPYFYTDQFDLGMEYSGFGPLARHAEVVYRGDKDARAFIAFWLADGKVVAGMNVNVWDVNEAVQGVIRRGNVVDRAALIDPDVPLDSL</sequence>
<evidence type="ECO:0000259" key="5">
    <source>
        <dbReference type="Pfam" id="PF07992"/>
    </source>
</evidence>
<evidence type="ECO:0000313" key="7">
    <source>
        <dbReference type="EMBL" id="SDZ08659.1"/>
    </source>
</evidence>
<dbReference type="Proteomes" id="UP000198891">
    <property type="component" value="Unassembled WGS sequence"/>
</dbReference>
<keyword evidence="3" id="KW-0274">FAD</keyword>
<evidence type="ECO:0000313" key="8">
    <source>
        <dbReference type="Proteomes" id="UP000198891"/>
    </source>
</evidence>
<dbReference type="GO" id="GO:0005737">
    <property type="term" value="C:cytoplasm"/>
    <property type="evidence" value="ECO:0007669"/>
    <property type="project" value="TreeGrafter"/>
</dbReference>
<dbReference type="InterPro" id="IPR036188">
    <property type="entry name" value="FAD/NAD-bd_sf"/>
</dbReference>
<dbReference type="InterPro" id="IPR016156">
    <property type="entry name" value="FAD/NAD-linked_Rdtase_dimer_sf"/>
</dbReference>
<evidence type="ECO:0000259" key="6">
    <source>
        <dbReference type="Pfam" id="PF14759"/>
    </source>
</evidence>
<dbReference type="AlphaFoldDB" id="A0A1H3Q7H8"/>
<dbReference type="Pfam" id="PF14759">
    <property type="entry name" value="Reductase_C"/>
    <property type="match status" value="1"/>
</dbReference>
<dbReference type="PRINTS" id="PR00368">
    <property type="entry name" value="FADPNR"/>
</dbReference>
<keyword evidence="4" id="KW-0560">Oxidoreductase</keyword>
<reference evidence="7 8" key="1">
    <citation type="submission" date="2016-10" db="EMBL/GenBank/DDBJ databases">
        <authorList>
            <person name="de Groot N.N."/>
        </authorList>
    </citation>
    <scope>NUCLEOTIDE SEQUENCE [LARGE SCALE GENOMIC DNA]</scope>
    <source>
        <strain evidence="7 8">CGMCC 4.3491</strain>
    </source>
</reference>
<dbReference type="Pfam" id="PF07992">
    <property type="entry name" value="Pyr_redox_2"/>
    <property type="match status" value="1"/>
</dbReference>
<protein>
    <submittedName>
        <fullName evidence="7">Reductase C-terminal</fullName>
    </submittedName>
</protein>
<keyword evidence="8" id="KW-1185">Reference proteome</keyword>
<dbReference type="InterPro" id="IPR023753">
    <property type="entry name" value="FAD/NAD-binding_dom"/>
</dbReference>
<feature type="domain" description="FAD/NAD(P)-binding" evidence="5">
    <location>
        <begin position="8"/>
        <end position="305"/>
    </location>
</feature>
<proteinExistence type="predicted"/>
<feature type="domain" description="Reductase C-terminal" evidence="6">
    <location>
        <begin position="325"/>
        <end position="409"/>
    </location>
</feature>
<dbReference type="InterPro" id="IPR028202">
    <property type="entry name" value="Reductase_C"/>
</dbReference>
<evidence type="ECO:0000256" key="4">
    <source>
        <dbReference type="ARBA" id="ARBA00023002"/>
    </source>
</evidence>
<dbReference type="SUPFAM" id="SSF55424">
    <property type="entry name" value="FAD/NAD-linked reductases, dimerisation (C-terminal) domain"/>
    <property type="match status" value="1"/>
</dbReference>
<dbReference type="PANTHER" id="PTHR43557:SF2">
    <property type="entry name" value="RIESKE DOMAIN-CONTAINING PROTEIN-RELATED"/>
    <property type="match status" value="1"/>
</dbReference>
<name>A0A1H3Q7H8_9MICO</name>
<comment type="cofactor">
    <cofactor evidence="1">
        <name>FAD</name>
        <dbReference type="ChEBI" id="CHEBI:57692"/>
    </cofactor>
</comment>
<dbReference type="EMBL" id="FNPZ01000002">
    <property type="protein sequence ID" value="SDZ08659.1"/>
    <property type="molecule type" value="Genomic_DNA"/>
</dbReference>
<dbReference type="PRINTS" id="PR00411">
    <property type="entry name" value="PNDRDTASEI"/>
</dbReference>
<dbReference type="GO" id="GO:0016651">
    <property type="term" value="F:oxidoreductase activity, acting on NAD(P)H"/>
    <property type="evidence" value="ECO:0007669"/>
    <property type="project" value="TreeGrafter"/>
</dbReference>
<dbReference type="RefSeq" id="WP_092553584.1">
    <property type="nucleotide sequence ID" value="NZ_FNPZ01000002.1"/>
</dbReference>